<dbReference type="InterPro" id="IPR030373">
    <property type="entry name" value="PABS_CS"/>
</dbReference>
<evidence type="ECO:0000256" key="4">
    <source>
        <dbReference type="ARBA" id="ARBA00023115"/>
    </source>
</evidence>
<keyword evidence="3 5" id="KW-0745">Spermidine biosynthesis</keyword>
<dbReference type="GO" id="GO:0005829">
    <property type="term" value="C:cytosol"/>
    <property type="evidence" value="ECO:0007669"/>
    <property type="project" value="TreeGrafter"/>
</dbReference>
<name>A0A1I2TFN6_9GAMM</name>
<evidence type="ECO:0000313" key="11">
    <source>
        <dbReference type="Proteomes" id="UP000198623"/>
    </source>
</evidence>
<dbReference type="InterPro" id="IPR001045">
    <property type="entry name" value="Spermi_synthase"/>
</dbReference>
<dbReference type="CDD" id="cd02440">
    <property type="entry name" value="AdoMet_MTases"/>
    <property type="match status" value="1"/>
</dbReference>
<dbReference type="EMBL" id="FOOU01000009">
    <property type="protein sequence ID" value="SFG61101.1"/>
    <property type="molecule type" value="Genomic_DNA"/>
</dbReference>
<feature type="binding site" evidence="5">
    <location>
        <begin position="168"/>
        <end position="171"/>
    </location>
    <ligand>
        <name>spermidine</name>
        <dbReference type="ChEBI" id="CHEBI:57834"/>
    </ligand>
</feature>
<evidence type="ECO:0000256" key="2">
    <source>
        <dbReference type="ARBA" id="ARBA00022679"/>
    </source>
</evidence>
<evidence type="ECO:0000256" key="5">
    <source>
        <dbReference type="HAMAP-Rule" id="MF_00198"/>
    </source>
</evidence>
<sequence length="296" mass="33210">MTYYAVKGGFKLMTTTFLETLYDGYGQSYAIEEVLFEQQTDSWHLIIFRNKEFGTVMALDGIIQTTERDEFIYHEMLTHVPLFAHGAAKRVLIIGGGDGGILREVLKHPEVEHATQVEIDQSVIDMCKTYLPKHSNGAYDDPRANIVIADGIEFVCETNEKFDVIISDCTDPVGPGEVLFSSRFYEGCKRCLNTGGVFVAQNGVVFMQVGEVQTTRRRLSPYFADQTFYCAAVPTYIGGNMTLAWAADDAALRQVDLDTLKQRFVQSGIKSRYYNPEMHVAAFALPQYVVEALDEV</sequence>
<evidence type="ECO:0000259" key="9">
    <source>
        <dbReference type="PROSITE" id="PS51006"/>
    </source>
</evidence>
<dbReference type="NCBIfam" id="NF002010">
    <property type="entry name" value="PRK00811.1"/>
    <property type="match status" value="1"/>
</dbReference>
<evidence type="ECO:0000256" key="7">
    <source>
        <dbReference type="RuleBase" id="RU003836"/>
    </source>
</evidence>
<comment type="caution">
    <text evidence="5">Lacks conserved residue(s) required for the propagation of feature annotation.</text>
</comment>
<comment type="function">
    <text evidence="5">Catalyzes the irreversible transfer of a propylamine group from the amino donor S-adenosylmethioninamine (decarboxy-AdoMet) to putrescine (1,4-diaminobutane) to yield spermidine.</text>
</comment>
<feature type="binding site" evidence="5">
    <location>
        <position position="74"/>
    </location>
    <ligand>
        <name>spermidine</name>
        <dbReference type="ChEBI" id="CHEBI:57834"/>
    </ligand>
</feature>
<dbReference type="PROSITE" id="PS01330">
    <property type="entry name" value="PABS_1"/>
    <property type="match status" value="1"/>
</dbReference>
<proteinExistence type="inferred from homology"/>
<dbReference type="Proteomes" id="UP000198623">
    <property type="component" value="Unassembled WGS sequence"/>
</dbReference>
<feature type="binding site" evidence="5">
    <location>
        <position position="175"/>
    </location>
    <ligand>
        <name>S-methyl-5'-thioadenosine</name>
        <dbReference type="ChEBI" id="CHEBI:17509"/>
    </ligand>
</feature>
<feature type="active site" description="Proton acceptor" evidence="5 6">
    <location>
        <position position="168"/>
    </location>
</feature>
<accession>A0A1I2TFN6</accession>
<feature type="domain" description="PABS" evidence="9">
    <location>
        <begin position="14"/>
        <end position="248"/>
    </location>
</feature>
<evidence type="ECO:0000256" key="6">
    <source>
        <dbReference type="PROSITE-ProRule" id="PRU00354"/>
    </source>
</evidence>
<dbReference type="Gene3D" id="3.40.50.150">
    <property type="entry name" value="Vaccinia Virus protein VP39"/>
    <property type="match status" value="1"/>
</dbReference>
<dbReference type="SUPFAM" id="SSF53335">
    <property type="entry name" value="S-adenosyl-L-methionine-dependent methyltransferases"/>
    <property type="match status" value="1"/>
</dbReference>
<comment type="catalytic activity">
    <reaction evidence="5 8">
        <text>S-adenosyl 3-(methylsulfanyl)propylamine + putrescine = S-methyl-5'-thioadenosine + spermidine + H(+)</text>
        <dbReference type="Rhea" id="RHEA:12721"/>
        <dbReference type="ChEBI" id="CHEBI:15378"/>
        <dbReference type="ChEBI" id="CHEBI:17509"/>
        <dbReference type="ChEBI" id="CHEBI:57443"/>
        <dbReference type="ChEBI" id="CHEBI:57834"/>
        <dbReference type="ChEBI" id="CHEBI:326268"/>
        <dbReference type="EC" id="2.5.1.16"/>
    </reaction>
</comment>
<dbReference type="PROSITE" id="PS51006">
    <property type="entry name" value="PABS_2"/>
    <property type="match status" value="1"/>
</dbReference>
<keyword evidence="11" id="KW-1185">Reference proteome</keyword>
<dbReference type="InterPro" id="IPR029063">
    <property type="entry name" value="SAM-dependent_MTases_sf"/>
</dbReference>
<dbReference type="PANTHER" id="PTHR11558">
    <property type="entry name" value="SPERMIDINE/SPERMINE SYNTHASE"/>
    <property type="match status" value="1"/>
</dbReference>
<feature type="binding site" evidence="5">
    <location>
        <position position="98"/>
    </location>
    <ligand>
        <name>spermidine</name>
        <dbReference type="ChEBI" id="CHEBI:57834"/>
    </ligand>
</feature>
<dbReference type="HAMAP" id="MF_00198">
    <property type="entry name" value="Spermidine_synth"/>
    <property type="match status" value="1"/>
</dbReference>
<evidence type="ECO:0000256" key="3">
    <source>
        <dbReference type="ARBA" id="ARBA00023066"/>
    </source>
</evidence>
<gene>
    <name evidence="5" type="primary">speE</name>
    <name evidence="10" type="ORF">SAMN05216175_109133</name>
</gene>
<dbReference type="InterPro" id="IPR037163">
    <property type="entry name" value="Spermidine_synt_N_sf"/>
</dbReference>
<keyword evidence="2 5" id="KW-0808">Transferase</keyword>
<dbReference type="Pfam" id="PF17284">
    <property type="entry name" value="Spermine_synt_N"/>
    <property type="match status" value="1"/>
</dbReference>
<dbReference type="UniPathway" id="UPA00248">
    <property type="reaction ID" value="UER00314"/>
</dbReference>
<protein>
    <recommendedName>
        <fullName evidence="5">Polyamine aminopropyltransferase</fullName>
    </recommendedName>
    <alternativeName>
        <fullName evidence="5">Putrescine aminopropyltransferase</fullName>
        <shortName evidence="5">PAPT</shortName>
    </alternativeName>
    <alternativeName>
        <fullName evidence="5">Spermidine synthase</fullName>
        <shortName evidence="5">SPDS</shortName>
        <shortName evidence="5">SPDSY</shortName>
        <ecNumber evidence="5">2.5.1.16</ecNumber>
    </alternativeName>
</protein>
<evidence type="ECO:0000313" key="10">
    <source>
        <dbReference type="EMBL" id="SFG61101.1"/>
    </source>
</evidence>
<dbReference type="EC" id="2.5.1.16" evidence="5"/>
<dbReference type="GO" id="GO:0004766">
    <property type="term" value="F:spermidine synthase activity"/>
    <property type="evidence" value="ECO:0007669"/>
    <property type="project" value="UniProtKB-UniRule"/>
</dbReference>
<comment type="subunit">
    <text evidence="5">Homodimer or homotetramer.</text>
</comment>
<organism evidence="10 11">
    <name type="scientific">Neptunomonas qingdaonensis</name>
    <dbReference type="NCBI Taxonomy" id="1045558"/>
    <lineage>
        <taxon>Bacteria</taxon>
        <taxon>Pseudomonadati</taxon>
        <taxon>Pseudomonadota</taxon>
        <taxon>Gammaproteobacteria</taxon>
        <taxon>Oceanospirillales</taxon>
        <taxon>Oceanospirillaceae</taxon>
        <taxon>Neptunomonas</taxon>
    </lineage>
</organism>
<dbReference type="Gene3D" id="2.30.140.10">
    <property type="entry name" value="Spermidine synthase, tetramerisation domain"/>
    <property type="match status" value="1"/>
</dbReference>
<keyword evidence="4 5" id="KW-0620">Polyamine biosynthesis</keyword>
<feature type="binding site" evidence="5">
    <location>
        <begin position="150"/>
        <end position="151"/>
    </location>
    <ligand>
        <name>S-methyl-5'-thioadenosine</name>
        <dbReference type="ChEBI" id="CHEBI:17509"/>
    </ligand>
</feature>
<dbReference type="PANTHER" id="PTHR11558:SF11">
    <property type="entry name" value="SPERMIDINE SYNTHASE"/>
    <property type="match status" value="1"/>
</dbReference>
<evidence type="ECO:0000256" key="1">
    <source>
        <dbReference type="ARBA" id="ARBA00007867"/>
    </source>
</evidence>
<dbReference type="Pfam" id="PF01564">
    <property type="entry name" value="Spermine_synth"/>
    <property type="match status" value="1"/>
</dbReference>
<dbReference type="AlphaFoldDB" id="A0A1I2TFN6"/>
<comment type="similarity">
    <text evidence="1 5 7">Belongs to the spermidine/spermine synthase family.</text>
</comment>
<dbReference type="GO" id="GO:0008295">
    <property type="term" value="P:spermidine biosynthetic process"/>
    <property type="evidence" value="ECO:0007669"/>
    <property type="project" value="UniProtKB-UniRule"/>
</dbReference>
<dbReference type="STRING" id="1045558.SAMN05216175_109133"/>
<evidence type="ECO:0000256" key="8">
    <source>
        <dbReference type="RuleBase" id="RU003837"/>
    </source>
</evidence>
<dbReference type="InterPro" id="IPR035246">
    <property type="entry name" value="Spermidine_synt_N"/>
</dbReference>
<dbReference type="NCBIfam" id="TIGR00417">
    <property type="entry name" value="speE"/>
    <property type="match status" value="1"/>
</dbReference>
<feature type="binding site" evidence="5">
    <location>
        <position position="118"/>
    </location>
    <ligand>
        <name>S-methyl-5'-thioadenosine</name>
        <dbReference type="ChEBI" id="CHEBI:17509"/>
    </ligand>
</feature>
<dbReference type="InterPro" id="IPR030374">
    <property type="entry name" value="PABS"/>
</dbReference>
<comment type="pathway">
    <text evidence="5">Amine and polyamine biosynthesis; spermidine biosynthesis; spermidine from putrescine: step 1/1.</text>
</comment>
<reference evidence="11" key="1">
    <citation type="submission" date="2016-10" db="EMBL/GenBank/DDBJ databases">
        <authorList>
            <person name="Varghese N."/>
            <person name="Submissions S."/>
        </authorList>
    </citation>
    <scope>NUCLEOTIDE SEQUENCE [LARGE SCALE GENOMIC DNA]</scope>
    <source>
        <strain evidence="11">CGMCC 1.10971</strain>
    </source>
</reference>